<keyword evidence="2" id="KW-1185">Reference proteome</keyword>
<dbReference type="KEGG" id="blep:AL038_07635"/>
<dbReference type="EMBL" id="CP018889">
    <property type="protein sequence ID" value="AUI70172.1"/>
    <property type="molecule type" value="Genomic_DNA"/>
</dbReference>
<evidence type="ECO:0000313" key="1">
    <source>
        <dbReference type="EMBL" id="AUI70172.1"/>
    </source>
</evidence>
<dbReference type="Gene3D" id="3.40.50.410">
    <property type="entry name" value="von Willebrand factor, type A domain"/>
    <property type="match status" value="1"/>
</dbReference>
<sequence>MPKFDNMQTTVLAGGGNFQFSAIRPDKLGATEYTLVSIVVDVSSSVNSFKKALLDCIKSIIQGCQRSPRADNLMVRLLTFNDSRQEIHGFVPLNQIDPNSYAALQCSGATALYDACYDAIAATNTYGKTLFDQDFGVNAAVYIITDGEDNRSTVTPKMIAKQVHDISKDEFLESMITVLVGVNTANSTSSGYLQLFQTEAGLNQFVEIDAATPDKLAKLAAFVDKSIRSQSQALGTGSASQLLTF</sequence>
<organism evidence="1 2">
    <name type="scientific">Beggiatoa leptomitoformis</name>
    <dbReference type="NCBI Taxonomy" id="288004"/>
    <lineage>
        <taxon>Bacteria</taxon>
        <taxon>Pseudomonadati</taxon>
        <taxon>Pseudomonadota</taxon>
        <taxon>Gammaproteobacteria</taxon>
        <taxon>Thiotrichales</taxon>
        <taxon>Thiotrichaceae</taxon>
        <taxon>Beggiatoa</taxon>
    </lineage>
</organism>
<accession>A0A2N9YI15</accession>
<dbReference type="Proteomes" id="UP000234271">
    <property type="component" value="Chromosome"/>
</dbReference>
<dbReference type="RefSeq" id="WP_062151302.1">
    <property type="nucleotide sequence ID" value="NZ_CP012373.2"/>
</dbReference>
<dbReference type="OrthoDB" id="8212363at2"/>
<proteinExistence type="predicted"/>
<dbReference type="InterPro" id="IPR036465">
    <property type="entry name" value="vWFA_dom_sf"/>
</dbReference>
<dbReference type="AlphaFoldDB" id="A0A2N9YI15"/>
<protein>
    <submittedName>
        <fullName evidence="1">VWA domain-containing protein</fullName>
    </submittedName>
</protein>
<gene>
    <name evidence="1" type="ORF">BLE401_16680</name>
</gene>
<reference evidence="2" key="1">
    <citation type="submission" date="2016-12" db="EMBL/GenBank/DDBJ databases">
        <title>Complete Genome Sequence of Beggiatoa leptomitiformis D-401.</title>
        <authorList>
            <person name="Fomenkov A."/>
            <person name="Vincze T."/>
            <person name="Grabovich M."/>
            <person name="Anton B.P."/>
            <person name="Dubinina G."/>
            <person name="Orlova M."/>
            <person name="Belousova E."/>
            <person name="Roberts R.J."/>
        </authorList>
    </citation>
    <scope>NUCLEOTIDE SEQUENCE [LARGE SCALE GENOMIC DNA]</scope>
    <source>
        <strain evidence="2">D-401</strain>
    </source>
</reference>
<dbReference type="SUPFAM" id="SSF53300">
    <property type="entry name" value="vWA-like"/>
    <property type="match status" value="1"/>
</dbReference>
<evidence type="ECO:0000313" key="2">
    <source>
        <dbReference type="Proteomes" id="UP000234271"/>
    </source>
</evidence>
<name>A0A2N9YI15_9GAMM</name>